<name>A0A0B7HFH6_9FLAO</name>
<dbReference type="EMBL" id="CDOG01000002">
    <property type="protein sequence ID" value="CEN34287.1"/>
    <property type="molecule type" value="Genomic_DNA"/>
</dbReference>
<dbReference type="Gene3D" id="3.40.50.300">
    <property type="entry name" value="P-loop containing nucleotide triphosphate hydrolases"/>
    <property type="match status" value="1"/>
</dbReference>
<evidence type="ECO:0000259" key="2">
    <source>
        <dbReference type="PROSITE" id="PS51192"/>
    </source>
</evidence>
<dbReference type="PROSITE" id="PS51194">
    <property type="entry name" value="HELICASE_CTER"/>
    <property type="match status" value="1"/>
</dbReference>
<dbReference type="SUPFAM" id="SSF52540">
    <property type="entry name" value="P-loop containing nucleoside triphosphate hydrolases"/>
    <property type="match status" value="2"/>
</dbReference>
<feature type="domain" description="Helicase C-terminal" evidence="3">
    <location>
        <begin position="813"/>
        <end position="974"/>
    </location>
</feature>
<sequence>MSSGILELFLPPLIKIFASTQMHTNYLLFFDFTFDADFAVFLPNAYIAEQKGSVWYFFKKANKEILESLPQIELNAEQKELLEQVNTLQKPILIKKFAKKSSSIEVLYKNTQQKQAILTYIEEKTAQMLQMISENDFFLTINLNTKDEITKQKIQITQKILQPLLEFEKTTIGITYRLSLLEDNKPLIPNQHQIKLLNNEKSWLVIDKKLVKVAHIKALNVKPFLNKAEVFIPEKLISEYFDKFLKEILKKVEIKAKGFEIIHKNQMIATKLHLMHDFFANHYKIYLEFDYDGYTFSSNQSKKSHSVLEMKAEEGLQITNYKRNFQAEAEKKQIVTGLGFSENEGTFFLKEDSPFASYFHLLEKEKELLEAGFSLENIEIDGKKAPKIFPQLILSETKAENDWFDLNMQVKQGDFIFHFKDLIKNIKENNPIYTLSDGNLFIIPQEWFSRYGTLVKFTKISEGKLQLPKNNYALLEELPELKARTLVSNVQYLPSPNLKATLRPYQQEGVKWLLEHHYNGLGACLADDMGLGKTLQTIALLVDIHDKLPEVEAISAPDLFSSGQKQKEPLRVLVILPSSLVFNWYDETKRFAPHFKCTQYVGSDRKAKANRLQNYDMIFTSYPIVTRDAKIFQKQEFRYIILDESQRIKNKNSQTFKAIHEIKAQHKISLSGTPIENSLSDLWSQMQFINPNILGSFSHFSKYFKHNIEKKGDAVVLEELKTIISPFLLRRTKEQVLDDLPEMMEQIIYCQLSEAQEKWYEREKSKARNELLQVDGQISQFSALNVLMKLRQISNHPKLIDKQSEIPSGKYEEVINYMELVIHSNQKALVFSSFVTHLEIFQQWCQQEGIRYVTLTGNVPTAQRKAEVEAFQNDKSVKFFFISLKAGEVGLNLTQASHVLLLDPWWNPFSEKQAIARAHRLGQKNKVNVVRFVSKNTIEEKIIRLQQTKKELSQNIVEETAFVSEVIEHIEDILG</sequence>
<dbReference type="InterPro" id="IPR000330">
    <property type="entry name" value="SNF2_N"/>
</dbReference>
<evidence type="ECO:0000259" key="3">
    <source>
        <dbReference type="PROSITE" id="PS51194"/>
    </source>
</evidence>
<dbReference type="CDD" id="cd18793">
    <property type="entry name" value="SF2_C_SNF"/>
    <property type="match status" value="1"/>
</dbReference>
<gene>
    <name evidence="4" type="ORF">CCYN74_100112</name>
</gene>
<protein>
    <submittedName>
        <fullName evidence="4">Protein, SNF2 family</fullName>
    </submittedName>
</protein>
<dbReference type="InterPro" id="IPR038718">
    <property type="entry name" value="SNF2-like_sf"/>
</dbReference>
<dbReference type="Gene3D" id="3.40.50.10810">
    <property type="entry name" value="Tandem AAA-ATPase domain"/>
    <property type="match status" value="1"/>
</dbReference>
<dbReference type="InterPro" id="IPR001650">
    <property type="entry name" value="Helicase_C-like"/>
</dbReference>
<evidence type="ECO:0000256" key="1">
    <source>
        <dbReference type="ARBA" id="ARBA00022801"/>
    </source>
</evidence>
<evidence type="ECO:0000313" key="4">
    <source>
        <dbReference type="EMBL" id="CEN34287.1"/>
    </source>
</evidence>
<dbReference type="AlphaFoldDB" id="A0A0B7HFH6"/>
<evidence type="ECO:0000313" key="5">
    <source>
        <dbReference type="Proteomes" id="UP000038083"/>
    </source>
</evidence>
<dbReference type="PANTHER" id="PTHR10799">
    <property type="entry name" value="SNF2/RAD54 HELICASE FAMILY"/>
    <property type="match status" value="1"/>
</dbReference>
<reference evidence="4 5" key="1">
    <citation type="submission" date="2015-01" db="EMBL/GenBank/DDBJ databases">
        <authorList>
            <person name="MANFREDI Pablo"/>
        </authorList>
    </citation>
    <scope>NUCLEOTIDE SEQUENCE [LARGE SCALE GENOMIC DNA]</scope>
    <source>
        <strain evidence="4 5">Ccy74</strain>
    </source>
</reference>
<dbReference type="PROSITE" id="PS51192">
    <property type="entry name" value="HELICASE_ATP_BIND_1"/>
    <property type="match status" value="1"/>
</dbReference>
<organism evidence="4 5">
    <name type="scientific">Capnocytophaga cynodegmi</name>
    <dbReference type="NCBI Taxonomy" id="28189"/>
    <lineage>
        <taxon>Bacteria</taxon>
        <taxon>Pseudomonadati</taxon>
        <taxon>Bacteroidota</taxon>
        <taxon>Flavobacteriia</taxon>
        <taxon>Flavobacteriales</taxon>
        <taxon>Flavobacteriaceae</taxon>
        <taxon>Capnocytophaga</taxon>
    </lineage>
</organism>
<dbReference type="InterPro" id="IPR014001">
    <property type="entry name" value="Helicase_ATP-bd"/>
</dbReference>
<keyword evidence="1" id="KW-0378">Hydrolase</keyword>
<dbReference type="Pfam" id="PF00271">
    <property type="entry name" value="Helicase_C"/>
    <property type="match status" value="1"/>
</dbReference>
<dbReference type="InterPro" id="IPR049730">
    <property type="entry name" value="SNF2/RAD54-like_C"/>
</dbReference>
<dbReference type="GO" id="GO:0005524">
    <property type="term" value="F:ATP binding"/>
    <property type="evidence" value="ECO:0007669"/>
    <property type="project" value="InterPro"/>
</dbReference>
<dbReference type="Proteomes" id="UP000038083">
    <property type="component" value="Unassembled WGS sequence"/>
</dbReference>
<feature type="domain" description="Helicase ATP-binding" evidence="2">
    <location>
        <begin position="514"/>
        <end position="692"/>
    </location>
</feature>
<dbReference type="InterPro" id="IPR027417">
    <property type="entry name" value="P-loop_NTPase"/>
</dbReference>
<dbReference type="SMART" id="SM00487">
    <property type="entry name" value="DEXDc"/>
    <property type="match status" value="1"/>
</dbReference>
<accession>A0A0B7HFH6</accession>
<dbReference type="Pfam" id="PF00176">
    <property type="entry name" value="SNF2-rel_dom"/>
    <property type="match status" value="1"/>
</dbReference>
<proteinExistence type="predicted"/>
<dbReference type="SMART" id="SM00490">
    <property type="entry name" value="HELICc"/>
    <property type="match status" value="1"/>
</dbReference>
<dbReference type="GO" id="GO:0016787">
    <property type="term" value="F:hydrolase activity"/>
    <property type="evidence" value="ECO:0007669"/>
    <property type="project" value="UniProtKB-KW"/>
</dbReference>